<feature type="domain" description="RCK C-terminal" evidence="4">
    <location>
        <begin position="143"/>
        <end position="227"/>
    </location>
</feature>
<sequence>MKIIILGAGQVGGTLAEHLASEANDITVVDTDGERLRDLGDRLDIRTVQGRGSLPTVLRQAGADDADMLVAVTNSDETNMVACQVAHTLFHTPTKIARVREAAYLTREEQLFQNEAIPVDVLISPEQVVTNYIKRLIQHPGALQVIDFAEGQAQLVAVRAYYGGPLVGQQLRQLREHMPNVETRVAAIFRRDRPILPQGDTVIEADDEVFFIAARENIRAVMSEMRRLDETYKRIVIAGGGQIGERLAEAIESRYQVKIIEMNPARCRYLSDTLDSTVVLQGSASDRDLLLEENIADADIFLALTNDDEANIMSSLLAKRLGAKKVMTIINNPAYVDLIQGGDIDIAISPQLATIGTLLAHVRRGDIVSVHSLRRGAAEAIEAVAHGDAKSSKVIGKAIEHIALPPGTTIGAIIRDEEVIIAHDDTVIQAGDHVILFLVDKKHIRDVEKLFHVGLSFF</sequence>
<feature type="domain" description="RCK C-terminal" evidence="4">
    <location>
        <begin position="368"/>
        <end position="453"/>
    </location>
</feature>
<dbReference type="RefSeq" id="WP_217894358.1">
    <property type="nucleotide sequence ID" value="NZ_JAHSTS010000003.1"/>
</dbReference>
<dbReference type="PANTHER" id="PTHR43833:SF5">
    <property type="entry name" value="TRK SYSTEM POTASSIUM UPTAKE PROTEIN TRKA"/>
    <property type="match status" value="1"/>
</dbReference>
<dbReference type="PROSITE" id="PS51201">
    <property type="entry name" value="RCK_N"/>
    <property type="match status" value="2"/>
</dbReference>
<dbReference type="NCBIfam" id="NF007032">
    <property type="entry name" value="PRK09496.1-4"/>
    <property type="match status" value="1"/>
</dbReference>
<accession>A0ABS6PM49</accession>
<feature type="domain" description="RCK N-terminal" evidence="3">
    <location>
        <begin position="232"/>
        <end position="348"/>
    </location>
</feature>
<keyword evidence="2" id="KW-0406">Ion transport</keyword>
<dbReference type="InterPro" id="IPR006037">
    <property type="entry name" value="RCK_C"/>
</dbReference>
<evidence type="ECO:0000259" key="3">
    <source>
        <dbReference type="PROSITE" id="PS51201"/>
    </source>
</evidence>
<evidence type="ECO:0000259" key="4">
    <source>
        <dbReference type="PROSITE" id="PS51202"/>
    </source>
</evidence>
<evidence type="ECO:0000256" key="2">
    <source>
        <dbReference type="ARBA" id="ARBA00023065"/>
    </source>
</evidence>
<dbReference type="PANTHER" id="PTHR43833">
    <property type="entry name" value="POTASSIUM CHANNEL PROTEIN 2-RELATED-RELATED"/>
    <property type="match status" value="1"/>
</dbReference>
<feature type="domain" description="RCK N-terminal" evidence="3">
    <location>
        <begin position="1"/>
        <end position="118"/>
    </location>
</feature>
<dbReference type="PROSITE" id="PS51202">
    <property type="entry name" value="RCK_C"/>
    <property type="match status" value="2"/>
</dbReference>
<protein>
    <submittedName>
        <fullName evidence="5">Trk system potassium transporter TrkA</fullName>
    </submittedName>
</protein>
<dbReference type="NCBIfam" id="NF007030">
    <property type="entry name" value="PRK09496.1-1"/>
    <property type="match status" value="1"/>
</dbReference>
<dbReference type="EMBL" id="JAHSTS010000003">
    <property type="protein sequence ID" value="MBV4461117.1"/>
    <property type="molecule type" value="Genomic_DNA"/>
</dbReference>
<dbReference type="Proteomes" id="UP000765224">
    <property type="component" value="Unassembled WGS sequence"/>
</dbReference>
<gene>
    <name evidence="5" type="primary">trkA</name>
    <name evidence="5" type="ORF">KVG96_24440</name>
</gene>
<organism evidence="5 6">
    <name type="scientific">Pseudomonas ekonensis</name>
    <dbReference type="NCBI Taxonomy" id="2842353"/>
    <lineage>
        <taxon>Bacteria</taxon>
        <taxon>Pseudomonadati</taxon>
        <taxon>Pseudomonadota</taxon>
        <taxon>Gammaproteobacteria</taxon>
        <taxon>Pseudomonadales</taxon>
        <taxon>Pseudomonadaceae</taxon>
        <taxon>Pseudomonas</taxon>
    </lineage>
</organism>
<reference evidence="5 6" key="1">
    <citation type="submission" date="2021-06" db="EMBL/GenBank/DDBJ databases">
        <title>Updating the genus Pseudomonas: Description of 43 new species and partition of the Pseudomonas putida group.</title>
        <authorList>
            <person name="Girard L."/>
            <person name="Lood C."/>
            <person name="Vandamme P."/>
            <person name="Rokni-Zadeh H."/>
            <person name="Van Noort V."/>
            <person name="Hofte M."/>
            <person name="Lavigne R."/>
            <person name="De Mot R."/>
        </authorList>
    </citation>
    <scope>NUCLEOTIDE SEQUENCE [LARGE SCALE GENOMIC DNA]</scope>
    <source>
        <strain evidence="5 6">COR58</strain>
    </source>
</reference>
<evidence type="ECO:0000313" key="6">
    <source>
        <dbReference type="Proteomes" id="UP000765224"/>
    </source>
</evidence>
<dbReference type="NCBIfam" id="NF007039">
    <property type="entry name" value="PRK09496.3-2"/>
    <property type="match status" value="1"/>
</dbReference>
<dbReference type="Pfam" id="PF02080">
    <property type="entry name" value="TrkA_C"/>
    <property type="match status" value="2"/>
</dbReference>
<dbReference type="InterPro" id="IPR003148">
    <property type="entry name" value="RCK_N"/>
</dbReference>
<dbReference type="Pfam" id="PF02254">
    <property type="entry name" value="TrkA_N"/>
    <property type="match status" value="2"/>
</dbReference>
<evidence type="ECO:0000256" key="1">
    <source>
        <dbReference type="ARBA" id="ARBA00022448"/>
    </source>
</evidence>
<proteinExistence type="predicted"/>
<dbReference type="NCBIfam" id="NF007031">
    <property type="entry name" value="PRK09496.1-2"/>
    <property type="match status" value="1"/>
</dbReference>
<keyword evidence="6" id="KW-1185">Reference proteome</keyword>
<name>A0ABS6PM49_9PSED</name>
<comment type="caution">
    <text evidence="5">The sequence shown here is derived from an EMBL/GenBank/DDBJ whole genome shotgun (WGS) entry which is preliminary data.</text>
</comment>
<dbReference type="InterPro" id="IPR050721">
    <property type="entry name" value="Trk_Ktr_HKT_K-transport"/>
</dbReference>
<evidence type="ECO:0000313" key="5">
    <source>
        <dbReference type="EMBL" id="MBV4461117.1"/>
    </source>
</evidence>
<keyword evidence="1" id="KW-0813">Transport</keyword>